<dbReference type="OrthoDB" id="18996at2759"/>
<name>A0A9P7W0U6_9AGAR</name>
<dbReference type="PANTHER" id="PTHR23114:SF17">
    <property type="entry name" value="M7GPPPN-MRNA HYDROLASE"/>
    <property type="match status" value="1"/>
</dbReference>
<evidence type="ECO:0000256" key="7">
    <source>
        <dbReference type="ARBA" id="ARBA00022884"/>
    </source>
</evidence>
<evidence type="ECO:0000256" key="4">
    <source>
        <dbReference type="ARBA" id="ARBA00022490"/>
    </source>
</evidence>
<dbReference type="InterPro" id="IPR044099">
    <property type="entry name" value="Dcp2_NUDIX"/>
</dbReference>
<feature type="region of interest" description="Disordered" evidence="9">
    <location>
        <begin position="352"/>
        <end position="448"/>
    </location>
</feature>
<feature type="compositionally biased region" description="Low complexity" evidence="9">
    <location>
        <begin position="386"/>
        <end position="415"/>
    </location>
</feature>
<keyword evidence="7" id="KW-0694">RNA-binding</keyword>
<evidence type="ECO:0000313" key="11">
    <source>
        <dbReference type="EMBL" id="KAG7450527.1"/>
    </source>
</evidence>
<dbReference type="InterPro" id="IPR000086">
    <property type="entry name" value="NUDIX_hydrolase_dom"/>
</dbReference>
<dbReference type="GO" id="GO:0000932">
    <property type="term" value="C:P-body"/>
    <property type="evidence" value="ECO:0007669"/>
    <property type="project" value="TreeGrafter"/>
</dbReference>
<dbReference type="SMART" id="SM01125">
    <property type="entry name" value="DCP2"/>
    <property type="match status" value="1"/>
</dbReference>
<evidence type="ECO:0000256" key="3">
    <source>
        <dbReference type="ARBA" id="ARBA00005279"/>
    </source>
</evidence>
<dbReference type="GO" id="GO:0140933">
    <property type="term" value="F:5'-(N(7)-methylguanosine 5'-triphospho)-[mRNA] hydrolase activity"/>
    <property type="evidence" value="ECO:0007669"/>
    <property type="project" value="InterPro"/>
</dbReference>
<dbReference type="InterPro" id="IPR036189">
    <property type="entry name" value="DCP2_BoxA_sf"/>
</dbReference>
<dbReference type="Pfam" id="PF00293">
    <property type="entry name" value="NUDIX"/>
    <property type="match status" value="1"/>
</dbReference>
<dbReference type="RefSeq" id="XP_043044027.1">
    <property type="nucleotide sequence ID" value="XM_043188639.1"/>
</dbReference>
<dbReference type="EMBL" id="MU250526">
    <property type="protein sequence ID" value="KAG7450527.1"/>
    <property type="molecule type" value="Genomic_DNA"/>
</dbReference>
<keyword evidence="8" id="KW-0464">Manganese</keyword>
<feature type="compositionally biased region" description="Polar residues" evidence="9">
    <location>
        <begin position="422"/>
        <end position="436"/>
    </location>
</feature>
<dbReference type="InterPro" id="IPR015797">
    <property type="entry name" value="NUDIX_hydrolase-like_dom_sf"/>
</dbReference>
<evidence type="ECO:0000259" key="10">
    <source>
        <dbReference type="PROSITE" id="PS51462"/>
    </source>
</evidence>
<comment type="cofactor">
    <cofactor evidence="1">
        <name>Mn(2+)</name>
        <dbReference type="ChEBI" id="CHEBI:29035"/>
    </cofactor>
</comment>
<dbReference type="Pfam" id="PF05026">
    <property type="entry name" value="DCP2"/>
    <property type="match status" value="1"/>
</dbReference>
<gene>
    <name evidence="11" type="ORF">BT62DRAFT_962368</name>
</gene>
<dbReference type="Gene3D" id="1.10.10.1050">
    <property type="entry name" value="Dcp2, box A domain"/>
    <property type="match status" value="1"/>
</dbReference>
<evidence type="ECO:0000256" key="5">
    <source>
        <dbReference type="ARBA" id="ARBA00022723"/>
    </source>
</evidence>
<dbReference type="GO" id="GO:0000290">
    <property type="term" value="P:deadenylation-dependent decapping of nuclear-transcribed mRNA"/>
    <property type="evidence" value="ECO:0007669"/>
    <property type="project" value="InterPro"/>
</dbReference>
<keyword evidence="6" id="KW-0378">Hydrolase</keyword>
<dbReference type="FunFam" id="3.90.79.10:FF:000003">
    <property type="entry name" value="M7GpppN-mRNA hydrolase isoform 2"/>
    <property type="match status" value="1"/>
</dbReference>
<comment type="similarity">
    <text evidence="3">Belongs to the Nudix hydrolase family. DCP2 subfamily.</text>
</comment>
<dbReference type="InterPro" id="IPR020084">
    <property type="entry name" value="NUDIX_hydrolase_CS"/>
</dbReference>
<keyword evidence="4" id="KW-0963">Cytoplasm</keyword>
<sequence length="691" mass="75695">MSSSSFSSPEITPAMGPDIHPDFSYKNSTHDEVLEDLSSRFILNLPDEELASLERISFQVEQAHWFYEDFIREQNSKLPSLTLKKFSAMLFKACPLLHQWSHDHEQAFNTFMQYKTRVPVCGAIMLNETWEKCVLVKGWKASSGWGFPKGKINESEPQTTCAIREVLEETGYNLASQVNSDNVIEMTIKEQKIAMYIVPNVPEDYPFKTKTRKEISRIDWFKLSDLPTWRRNNASPGKFYLISPFIGPLRSWIASHKPQSLSKKTRTKTAPFCLGSPIPEEHDVNQESSSQSSSADNGDPQTPSPQYTQSSVHPVVHDDLAQSTDTSIMDPHFARLLSSLTVSGMGKAGSKEIQLTVSSKESDTPTPETFPSIGLRQTDHEPPSLQPSDPSSLPTSNMSSLHTLSSSGPTPLSTHVNPSPPSSENRAIPTNTSVSVEPSLGSAVRVSRRSSSITDISPYLKKHGPPSTSASHLKQLALLESVVGESTIMARHLDQAEQDLLKSSQRSYPPHSLAPGFTFPSVSDRTEVIYSSGPDGRQSVAGVLRPPAFMQPASDDDPFKVRPRTSLAAHRPMPVQSGSLNHGQMMTMMNDQPHPSMIFPPPVAPYSSLASPLRSQPPIAYGSVSLGHPPIYGPNPLSNSHPVSSAPALSPRFPVTQRPYVLQPTYPRNPGATALLSILNKGSVSNSSNAS</sequence>
<dbReference type="SUPFAM" id="SSF55811">
    <property type="entry name" value="Nudix"/>
    <property type="match status" value="1"/>
</dbReference>
<feature type="compositionally biased region" description="Polar residues" evidence="9">
    <location>
        <begin position="353"/>
        <end position="369"/>
    </location>
</feature>
<organism evidence="11 12">
    <name type="scientific">Guyanagaster necrorhizus</name>
    <dbReference type="NCBI Taxonomy" id="856835"/>
    <lineage>
        <taxon>Eukaryota</taxon>
        <taxon>Fungi</taxon>
        <taxon>Dikarya</taxon>
        <taxon>Basidiomycota</taxon>
        <taxon>Agaricomycotina</taxon>
        <taxon>Agaricomycetes</taxon>
        <taxon>Agaricomycetidae</taxon>
        <taxon>Agaricales</taxon>
        <taxon>Marasmiineae</taxon>
        <taxon>Physalacriaceae</taxon>
        <taxon>Guyanagaster</taxon>
    </lineage>
</organism>
<dbReference type="CDD" id="cd03672">
    <property type="entry name" value="NUDIX_Dcp2p_Nudt20"/>
    <property type="match status" value="1"/>
</dbReference>
<keyword evidence="5" id="KW-0479">Metal-binding</keyword>
<dbReference type="FunFam" id="1.10.10.1050:FF:000003">
    <property type="entry name" value="Decapping enzyme Dcp2, putative"/>
    <property type="match status" value="1"/>
</dbReference>
<comment type="caution">
    <text evidence="11">The sequence shown here is derived from an EMBL/GenBank/DDBJ whole genome shotgun (WGS) entry which is preliminary data.</text>
</comment>
<dbReference type="SUPFAM" id="SSF140586">
    <property type="entry name" value="Dcp2 domain-like"/>
    <property type="match status" value="1"/>
</dbReference>
<feature type="compositionally biased region" description="Polar residues" evidence="9">
    <location>
        <begin position="295"/>
        <end position="312"/>
    </location>
</feature>
<evidence type="ECO:0000256" key="8">
    <source>
        <dbReference type="ARBA" id="ARBA00023211"/>
    </source>
</evidence>
<dbReference type="InterPro" id="IPR007722">
    <property type="entry name" value="DCP2_BoxA"/>
</dbReference>
<evidence type="ECO:0000256" key="9">
    <source>
        <dbReference type="SAM" id="MobiDB-lite"/>
    </source>
</evidence>
<dbReference type="GO" id="GO:0030145">
    <property type="term" value="F:manganese ion binding"/>
    <property type="evidence" value="ECO:0007669"/>
    <property type="project" value="InterPro"/>
</dbReference>
<dbReference type="PANTHER" id="PTHR23114">
    <property type="entry name" value="M7GPPPN-MRNA HYDROLASE"/>
    <property type="match status" value="1"/>
</dbReference>
<evidence type="ECO:0000256" key="1">
    <source>
        <dbReference type="ARBA" id="ARBA00001936"/>
    </source>
</evidence>
<dbReference type="GeneID" id="66110936"/>
<keyword evidence="12" id="KW-1185">Reference proteome</keyword>
<dbReference type="Proteomes" id="UP000812287">
    <property type="component" value="Unassembled WGS sequence"/>
</dbReference>
<feature type="region of interest" description="Disordered" evidence="9">
    <location>
        <begin position="257"/>
        <end position="312"/>
    </location>
</feature>
<dbReference type="GO" id="GO:0000184">
    <property type="term" value="P:nuclear-transcribed mRNA catabolic process, nonsense-mediated decay"/>
    <property type="evidence" value="ECO:0007669"/>
    <property type="project" value="InterPro"/>
</dbReference>
<accession>A0A9P7W0U6</accession>
<feature type="domain" description="Nudix hydrolase" evidence="10">
    <location>
        <begin position="116"/>
        <end position="245"/>
    </location>
</feature>
<protein>
    <submittedName>
        <fullName evidence="11">DCP2-domain-containing protein</fullName>
    </submittedName>
</protein>
<dbReference type="Gene3D" id="3.90.79.10">
    <property type="entry name" value="Nucleoside Triphosphate Pyrophosphohydrolase"/>
    <property type="match status" value="1"/>
</dbReference>
<dbReference type="PROSITE" id="PS51462">
    <property type="entry name" value="NUDIX"/>
    <property type="match status" value="1"/>
</dbReference>
<dbReference type="GO" id="GO:0003723">
    <property type="term" value="F:RNA binding"/>
    <property type="evidence" value="ECO:0007669"/>
    <property type="project" value="UniProtKB-KW"/>
</dbReference>
<dbReference type="PROSITE" id="PS00893">
    <property type="entry name" value="NUDIX_BOX"/>
    <property type="match status" value="1"/>
</dbReference>
<evidence type="ECO:0000256" key="2">
    <source>
        <dbReference type="ARBA" id="ARBA00004496"/>
    </source>
</evidence>
<proteinExistence type="inferred from homology"/>
<dbReference type="AlphaFoldDB" id="A0A9P7W0U6"/>
<evidence type="ECO:0000313" key="12">
    <source>
        <dbReference type="Proteomes" id="UP000812287"/>
    </source>
</evidence>
<comment type="subcellular location">
    <subcellularLocation>
        <location evidence="2">Cytoplasm</location>
    </subcellularLocation>
</comment>
<evidence type="ECO:0000256" key="6">
    <source>
        <dbReference type="ARBA" id="ARBA00022801"/>
    </source>
</evidence>
<reference evidence="11" key="1">
    <citation type="submission" date="2020-11" db="EMBL/GenBank/DDBJ databases">
        <title>Adaptations for nitrogen fixation in a non-lichenized fungal sporocarp promotes dispersal by wood-feeding termites.</title>
        <authorList>
            <consortium name="DOE Joint Genome Institute"/>
            <person name="Koch R.A."/>
            <person name="Yoon G."/>
            <person name="Arayal U."/>
            <person name="Lail K."/>
            <person name="Amirebrahimi M."/>
            <person name="Labutti K."/>
            <person name="Lipzen A."/>
            <person name="Riley R."/>
            <person name="Barry K."/>
            <person name="Henrissat B."/>
            <person name="Grigoriev I.V."/>
            <person name="Herr J.R."/>
            <person name="Aime M.C."/>
        </authorList>
    </citation>
    <scope>NUCLEOTIDE SEQUENCE</scope>
    <source>
        <strain evidence="11">MCA 3950</strain>
    </source>
</reference>